<name>A0A4R5QML7_9PROT</name>
<protein>
    <submittedName>
        <fullName evidence="2">Uncharacterized protein</fullName>
    </submittedName>
</protein>
<proteinExistence type="predicted"/>
<evidence type="ECO:0000313" key="3">
    <source>
        <dbReference type="Proteomes" id="UP000295096"/>
    </source>
</evidence>
<dbReference type="EMBL" id="SMSJ01000002">
    <property type="protein sequence ID" value="TDH64119.1"/>
    <property type="molecule type" value="Genomic_DNA"/>
</dbReference>
<dbReference type="Proteomes" id="UP000295096">
    <property type="component" value="Unassembled WGS sequence"/>
</dbReference>
<dbReference type="RefSeq" id="WP_133286884.1">
    <property type="nucleotide sequence ID" value="NZ_SMSJ01000002.1"/>
</dbReference>
<evidence type="ECO:0000313" key="2">
    <source>
        <dbReference type="EMBL" id="TDH64119.1"/>
    </source>
</evidence>
<keyword evidence="1" id="KW-0812">Transmembrane</keyword>
<keyword evidence="3" id="KW-1185">Reference proteome</keyword>
<organism evidence="2 3">
    <name type="scientific">Dankookia rubra</name>
    <dbReference type="NCBI Taxonomy" id="1442381"/>
    <lineage>
        <taxon>Bacteria</taxon>
        <taxon>Pseudomonadati</taxon>
        <taxon>Pseudomonadota</taxon>
        <taxon>Alphaproteobacteria</taxon>
        <taxon>Acetobacterales</taxon>
        <taxon>Roseomonadaceae</taxon>
        <taxon>Dankookia</taxon>
    </lineage>
</organism>
<gene>
    <name evidence="2" type="ORF">E2C06_01860</name>
</gene>
<keyword evidence="1" id="KW-1133">Transmembrane helix</keyword>
<sequence>MVLPPACSPVVRAKDGSALPPSPSARTADFPSISLFARLLVLVLLTALPPLALLVWREAYADREHRAGLAAAARDLTLRTTVEQERMIGGAG</sequence>
<keyword evidence="1" id="KW-0472">Membrane</keyword>
<accession>A0A4R5QML7</accession>
<evidence type="ECO:0000256" key="1">
    <source>
        <dbReference type="SAM" id="Phobius"/>
    </source>
</evidence>
<comment type="caution">
    <text evidence="2">The sequence shown here is derived from an EMBL/GenBank/DDBJ whole genome shotgun (WGS) entry which is preliminary data.</text>
</comment>
<reference evidence="2 3" key="1">
    <citation type="journal article" date="2016" name="J. Microbiol.">
        <title>Dankookia rubra gen. nov., sp. nov., an alphaproteobacterium isolated from sediment of a shallow stream.</title>
        <authorList>
            <person name="Kim W.H."/>
            <person name="Kim D.H."/>
            <person name="Kang K."/>
            <person name="Ahn T.Y."/>
        </authorList>
    </citation>
    <scope>NUCLEOTIDE SEQUENCE [LARGE SCALE GENOMIC DNA]</scope>
    <source>
        <strain evidence="2 3">JCM30602</strain>
    </source>
</reference>
<feature type="transmembrane region" description="Helical" evidence="1">
    <location>
        <begin position="35"/>
        <end position="56"/>
    </location>
</feature>
<dbReference type="AlphaFoldDB" id="A0A4R5QML7"/>